<proteinExistence type="predicted"/>
<dbReference type="OrthoDB" id="10256771at2759"/>
<reference evidence="3 4" key="1">
    <citation type="submission" date="2019-03" db="EMBL/GenBank/DDBJ databases">
        <title>Single cell metagenomics reveals metabolic interactions within the superorganism composed of flagellate Streblomastix strix and complex community of Bacteroidetes bacteria on its surface.</title>
        <authorList>
            <person name="Treitli S.C."/>
            <person name="Kolisko M."/>
            <person name="Husnik F."/>
            <person name="Keeling P."/>
            <person name="Hampl V."/>
        </authorList>
    </citation>
    <scope>NUCLEOTIDE SEQUENCE [LARGE SCALE GENOMIC DNA]</scope>
    <source>
        <strain evidence="3">ST1C</strain>
    </source>
</reference>
<dbReference type="InterPro" id="IPR024969">
    <property type="entry name" value="EIF3F/CSN6-like_C"/>
</dbReference>
<evidence type="ECO:0000313" key="4">
    <source>
        <dbReference type="Proteomes" id="UP000324800"/>
    </source>
</evidence>
<sequence length="168" mass="19478">YYYLFRGVLDAHRTSLAAQIESRNKSFGIFAAHVGKAQRYLEGVLSGELPVNQQILSLIQEIFNLIPDLDQPQLKKGMIAQTNDNALVLLQANLVRTMLALDNLIENKIELQRKQEIDALDQEEKRKKKEKEEKDKKDKEEKEKREKEEKEKLGNIGKEDKDDNTKKE</sequence>
<dbReference type="AlphaFoldDB" id="A0A5J4TEK2"/>
<feature type="region of interest" description="Disordered" evidence="1">
    <location>
        <begin position="116"/>
        <end position="168"/>
    </location>
</feature>
<protein>
    <recommendedName>
        <fullName evidence="2">EIF3F/CSN6-like C-terminal domain-containing protein</fullName>
    </recommendedName>
</protein>
<evidence type="ECO:0000256" key="1">
    <source>
        <dbReference type="SAM" id="MobiDB-lite"/>
    </source>
</evidence>
<name>A0A5J4TEK2_9EUKA</name>
<dbReference type="Proteomes" id="UP000324800">
    <property type="component" value="Unassembled WGS sequence"/>
</dbReference>
<organism evidence="3 4">
    <name type="scientific">Streblomastix strix</name>
    <dbReference type="NCBI Taxonomy" id="222440"/>
    <lineage>
        <taxon>Eukaryota</taxon>
        <taxon>Metamonada</taxon>
        <taxon>Preaxostyla</taxon>
        <taxon>Oxymonadida</taxon>
        <taxon>Streblomastigidae</taxon>
        <taxon>Streblomastix</taxon>
    </lineage>
</organism>
<evidence type="ECO:0000259" key="2">
    <source>
        <dbReference type="Pfam" id="PF13012"/>
    </source>
</evidence>
<comment type="caution">
    <text evidence="3">The sequence shown here is derived from an EMBL/GenBank/DDBJ whole genome shotgun (WGS) entry which is preliminary data.</text>
</comment>
<accession>A0A5J4TEK2</accession>
<dbReference type="Pfam" id="PF13012">
    <property type="entry name" value="MitMem_reg"/>
    <property type="match status" value="1"/>
</dbReference>
<evidence type="ECO:0000313" key="3">
    <source>
        <dbReference type="EMBL" id="KAA6356874.1"/>
    </source>
</evidence>
<dbReference type="EMBL" id="SNRW01032276">
    <property type="protein sequence ID" value="KAA6356874.1"/>
    <property type="molecule type" value="Genomic_DNA"/>
</dbReference>
<feature type="non-terminal residue" evidence="3">
    <location>
        <position position="1"/>
    </location>
</feature>
<gene>
    <name evidence="3" type="ORF">EZS28_047599</name>
</gene>
<feature type="domain" description="EIF3F/CSN6-like C-terminal" evidence="2">
    <location>
        <begin position="12"/>
        <end position="105"/>
    </location>
</feature>